<feature type="region of interest" description="Disordered" evidence="1">
    <location>
        <begin position="24"/>
        <end position="54"/>
    </location>
</feature>
<protein>
    <submittedName>
        <fullName evidence="2">Uncharacterized protein</fullName>
    </submittedName>
</protein>
<sequence length="232" mass="25509">MPPSLPPTSAISASLLLLTNRSSSTSIATTSTTTNSTGGGTGRRPPLPPPWKPTRRRRMRILTSVQPTVSTCQVAQRYAVLAVPATAVKILSQITIIQDLPFSDCCVKYYNLDYGILSFLLSYSLALKNDNDNDDNDDDDDDDDNDDDDKEESCILFPCERYAVDNEPRAGFYTTVYGILLTCIFTSTVTCSVPLEQHSVESDQPAFLEPADTAAIDRDSFLFSVTKGRMEQ</sequence>
<evidence type="ECO:0000313" key="3">
    <source>
        <dbReference type="Proteomes" id="UP001607302"/>
    </source>
</evidence>
<reference evidence="2 3" key="1">
    <citation type="journal article" date="2024" name="Ann. Entomol. Soc. Am.">
        <title>Genomic analyses of the southern and eastern yellowjacket wasps (Hymenoptera: Vespidae) reveal evolutionary signatures of social life.</title>
        <authorList>
            <person name="Catto M.A."/>
            <person name="Caine P.B."/>
            <person name="Orr S.E."/>
            <person name="Hunt B.G."/>
            <person name="Goodisman M.A.D."/>
        </authorList>
    </citation>
    <scope>NUCLEOTIDE SEQUENCE [LARGE SCALE GENOMIC DNA]</scope>
    <source>
        <strain evidence="2">233</strain>
        <tissue evidence="2">Head and thorax</tissue>
    </source>
</reference>
<dbReference type="EMBL" id="JAUDFV010000133">
    <property type="protein sequence ID" value="KAL2727057.1"/>
    <property type="molecule type" value="Genomic_DNA"/>
</dbReference>
<accession>A0ABD2B2T9</accession>
<name>A0ABD2B2T9_VESSQ</name>
<dbReference type="AlphaFoldDB" id="A0ABD2B2T9"/>
<keyword evidence="3" id="KW-1185">Reference proteome</keyword>
<dbReference type="Proteomes" id="UP001607302">
    <property type="component" value="Unassembled WGS sequence"/>
</dbReference>
<comment type="caution">
    <text evidence="2">The sequence shown here is derived from an EMBL/GenBank/DDBJ whole genome shotgun (WGS) entry which is preliminary data.</text>
</comment>
<evidence type="ECO:0000256" key="1">
    <source>
        <dbReference type="SAM" id="MobiDB-lite"/>
    </source>
</evidence>
<proteinExistence type="predicted"/>
<feature type="region of interest" description="Disordered" evidence="1">
    <location>
        <begin position="132"/>
        <end position="151"/>
    </location>
</feature>
<evidence type="ECO:0000313" key="2">
    <source>
        <dbReference type="EMBL" id="KAL2727057.1"/>
    </source>
</evidence>
<feature type="compositionally biased region" description="Low complexity" evidence="1">
    <location>
        <begin position="24"/>
        <end position="36"/>
    </location>
</feature>
<gene>
    <name evidence="2" type="ORF">V1478_007335</name>
</gene>
<organism evidence="2 3">
    <name type="scientific">Vespula squamosa</name>
    <name type="common">Southern yellow jacket</name>
    <name type="synonym">Wasp</name>
    <dbReference type="NCBI Taxonomy" id="30214"/>
    <lineage>
        <taxon>Eukaryota</taxon>
        <taxon>Metazoa</taxon>
        <taxon>Ecdysozoa</taxon>
        <taxon>Arthropoda</taxon>
        <taxon>Hexapoda</taxon>
        <taxon>Insecta</taxon>
        <taxon>Pterygota</taxon>
        <taxon>Neoptera</taxon>
        <taxon>Endopterygota</taxon>
        <taxon>Hymenoptera</taxon>
        <taxon>Apocrita</taxon>
        <taxon>Aculeata</taxon>
        <taxon>Vespoidea</taxon>
        <taxon>Vespidae</taxon>
        <taxon>Vespinae</taxon>
        <taxon>Vespula</taxon>
    </lineage>
</organism>